<dbReference type="CDD" id="cd07765">
    <property type="entry name" value="KRAB_A-box"/>
    <property type="match status" value="1"/>
</dbReference>
<keyword evidence="4" id="KW-1185">Reference proteome</keyword>
<evidence type="ECO:0000313" key="3">
    <source>
        <dbReference type="EMBL" id="KAK2116564.1"/>
    </source>
</evidence>
<comment type="caution">
    <text evidence="3">The sequence shown here is derived from an EMBL/GenBank/DDBJ whole genome shotgun (WGS) entry which is preliminary data.</text>
</comment>
<keyword evidence="1" id="KW-0472">Membrane</keyword>
<dbReference type="InterPro" id="IPR036051">
    <property type="entry name" value="KRAB_dom_sf"/>
</dbReference>
<feature type="transmembrane region" description="Helical" evidence="1">
    <location>
        <begin position="12"/>
        <end position="34"/>
    </location>
</feature>
<dbReference type="PROSITE" id="PS50805">
    <property type="entry name" value="KRAB"/>
    <property type="match status" value="1"/>
</dbReference>
<dbReference type="SMART" id="SM00349">
    <property type="entry name" value="KRAB"/>
    <property type="match status" value="1"/>
</dbReference>
<dbReference type="SUPFAM" id="SSF109640">
    <property type="entry name" value="KRAB domain (Kruppel-associated box)"/>
    <property type="match status" value="1"/>
</dbReference>
<accession>A0ABQ9W4K9</accession>
<dbReference type="Gene3D" id="6.10.140.140">
    <property type="match status" value="1"/>
</dbReference>
<dbReference type="PANTHER" id="PTHR23232">
    <property type="entry name" value="KRAB DOMAIN C2H2 ZINC FINGER"/>
    <property type="match status" value="1"/>
</dbReference>
<name>A0ABQ9W4K9_SAGOE</name>
<dbReference type="Proteomes" id="UP001266305">
    <property type="component" value="Unassembled WGS sequence"/>
</dbReference>
<protein>
    <recommendedName>
        <fullName evidence="2">KRAB domain-containing protein</fullName>
    </recommendedName>
</protein>
<keyword evidence="1" id="KW-0812">Transmembrane</keyword>
<gene>
    <name evidence="3" type="ORF">P7K49_003450</name>
</gene>
<evidence type="ECO:0000259" key="2">
    <source>
        <dbReference type="PROSITE" id="PS50805"/>
    </source>
</evidence>
<proteinExistence type="predicted"/>
<organism evidence="3 4">
    <name type="scientific">Saguinus oedipus</name>
    <name type="common">Cotton-top tamarin</name>
    <name type="synonym">Oedipomidas oedipus</name>
    <dbReference type="NCBI Taxonomy" id="9490"/>
    <lineage>
        <taxon>Eukaryota</taxon>
        <taxon>Metazoa</taxon>
        <taxon>Chordata</taxon>
        <taxon>Craniata</taxon>
        <taxon>Vertebrata</taxon>
        <taxon>Euteleostomi</taxon>
        <taxon>Mammalia</taxon>
        <taxon>Eutheria</taxon>
        <taxon>Euarchontoglires</taxon>
        <taxon>Primates</taxon>
        <taxon>Haplorrhini</taxon>
        <taxon>Platyrrhini</taxon>
        <taxon>Cebidae</taxon>
        <taxon>Callitrichinae</taxon>
        <taxon>Saguinus</taxon>
    </lineage>
</organism>
<dbReference type="InterPro" id="IPR050169">
    <property type="entry name" value="Krueppel_C2H2_ZnF"/>
</dbReference>
<evidence type="ECO:0000256" key="1">
    <source>
        <dbReference type="SAM" id="Phobius"/>
    </source>
</evidence>
<dbReference type="Pfam" id="PF01352">
    <property type="entry name" value="KRAB"/>
    <property type="match status" value="1"/>
</dbReference>
<dbReference type="PANTHER" id="PTHR23232:SF165">
    <property type="entry name" value="KRAB DOMAIN-CONTAINING PROTEIN"/>
    <property type="match status" value="1"/>
</dbReference>
<keyword evidence="1" id="KW-1133">Transmembrane helix</keyword>
<feature type="domain" description="KRAB" evidence="2">
    <location>
        <begin position="38"/>
        <end position="109"/>
    </location>
</feature>
<sequence length="141" mass="16052">MGKVTLEGGKIYFLYAFAMVPIANHSTLIIHVLFQGSLSFGDVAVGFTWKEWQQLDLEQRTLYQDVMLEDCSHLLSVGCQDGKPAVIFRLEQEKGPWMEEEEEMGTWHFPAERAACSAHPQKKFGKFLPNQKDNSNTKTNI</sequence>
<dbReference type="EMBL" id="JASSZA010000002">
    <property type="protein sequence ID" value="KAK2116564.1"/>
    <property type="molecule type" value="Genomic_DNA"/>
</dbReference>
<dbReference type="InterPro" id="IPR001909">
    <property type="entry name" value="KRAB"/>
</dbReference>
<reference evidence="3 4" key="1">
    <citation type="submission" date="2023-05" db="EMBL/GenBank/DDBJ databases">
        <title>B98-5 Cell Line De Novo Hybrid Assembly: An Optical Mapping Approach.</title>
        <authorList>
            <person name="Kananen K."/>
            <person name="Auerbach J.A."/>
            <person name="Kautto E."/>
            <person name="Blachly J.S."/>
        </authorList>
    </citation>
    <scope>NUCLEOTIDE SEQUENCE [LARGE SCALE GENOMIC DNA]</scope>
    <source>
        <strain evidence="3">B95-8</strain>
        <tissue evidence="3">Cell line</tissue>
    </source>
</reference>
<evidence type="ECO:0000313" key="4">
    <source>
        <dbReference type="Proteomes" id="UP001266305"/>
    </source>
</evidence>